<evidence type="ECO:0000313" key="2">
    <source>
        <dbReference type="EMBL" id="KAJ3735977.1"/>
    </source>
</evidence>
<dbReference type="Proteomes" id="UP001176059">
    <property type="component" value="Unassembled WGS sequence"/>
</dbReference>
<accession>A0AA38N4F3</accession>
<protein>
    <submittedName>
        <fullName evidence="2">Uncharacterized protein</fullName>
    </submittedName>
</protein>
<feature type="compositionally biased region" description="Polar residues" evidence="1">
    <location>
        <begin position="73"/>
        <end position="108"/>
    </location>
</feature>
<keyword evidence="3" id="KW-1185">Reference proteome</keyword>
<proteinExistence type="predicted"/>
<comment type="caution">
    <text evidence="2">The sequence shown here is derived from an EMBL/GenBank/DDBJ whole genome shotgun (WGS) entry which is preliminary data.</text>
</comment>
<feature type="compositionally biased region" description="Low complexity" evidence="1">
    <location>
        <begin position="40"/>
        <end position="58"/>
    </location>
</feature>
<dbReference type="AlphaFoldDB" id="A0AA38N4F3"/>
<sequence>MVDGMVSEGSPEPPSLGTHGSEGPTPATNIQRAEGVQEQTCSPPRMSSSSTDPRSISTGGSAPNMGSRPEPEQVNTIDRQAPISQEGLQMDANSHNIEQSQINGQQPRTQKRDRTTKKAAIRVGSLNMRGYGNPSLTHPDNKWNSIWTMMRCYDHAHQPHRTDTTIDPAPHTAAIVHID</sequence>
<organism evidence="2 3">
    <name type="scientific">Lentinula guzmanii</name>
    <dbReference type="NCBI Taxonomy" id="2804957"/>
    <lineage>
        <taxon>Eukaryota</taxon>
        <taxon>Fungi</taxon>
        <taxon>Dikarya</taxon>
        <taxon>Basidiomycota</taxon>
        <taxon>Agaricomycotina</taxon>
        <taxon>Agaricomycetes</taxon>
        <taxon>Agaricomycetidae</taxon>
        <taxon>Agaricales</taxon>
        <taxon>Marasmiineae</taxon>
        <taxon>Omphalotaceae</taxon>
        <taxon>Lentinula</taxon>
    </lineage>
</organism>
<dbReference type="EMBL" id="JANVFO010000007">
    <property type="protein sequence ID" value="KAJ3735977.1"/>
    <property type="molecule type" value="Genomic_DNA"/>
</dbReference>
<name>A0AA38N4F3_9AGAR</name>
<evidence type="ECO:0000313" key="3">
    <source>
        <dbReference type="Proteomes" id="UP001176059"/>
    </source>
</evidence>
<gene>
    <name evidence="2" type="ORF">DFJ43DRAFT_1036686</name>
</gene>
<reference evidence="2" key="2">
    <citation type="journal article" date="2023" name="Proc. Natl. Acad. Sci. U.S.A.">
        <title>A global phylogenomic analysis of the shiitake genus Lentinula.</title>
        <authorList>
            <person name="Sierra-Patev S."/>
            <person name="Min B."/>
            <person name="Naranjo-Ortiz M."/>
            <person name="Looney B."/>
            <person name="Konkel Z."/>
            <person name="Slot J.C."/>
            <person name="Sakamoto Y."/>
            <person name="Steenwyk J.L."/>
            <person name="Rokas A."/>
            <person name="Carro J."/>
            <person name="Camarero S."/>
            <person name="Ferreira P."/>
            <person name="Molpeceres G."/>
            <person name="Ruiz-Duenas F.J."/>
            <person name="Serrano A."/>
            <person name="Henrissat B."/>
            <person name="Drula E."/>
            <person name="Hughes K.W."/>
            <person name="Mata J.L."/>
            <person name="Ishikawa N.K."/>
            <person name="Vargas-Isla R."/>
            <person name="Ushijima S."/>
            <person name="Smith C.A."/>
            <person name="Donoghue J."/>
            <person name="Ahrendt S."/>
            <person name="Andreopoulos W."/>
            <person name="He G."/>
            <person name="LaButti K."/>
            <person name="Lipzen A."/>
            <person name="Ng V."/>
            <person name="Riley R."/>
            <person name="Sandor L."/>
            <person name="Barry K."/>
            <person name="Martinez A.T."/>
            <person name="Xiao Y."/>
            <person name="Gibbons J.G."/>
            <person name="Terashima K."/>
            <person name="Grigoriev I.V."/>
            <person name="Hibbett D."/>
        </authorList>
    </citation>
    <scope>NUCLEOTIDE SEQUENCE</scope>
    <source>
        <strain evidence="2">ET3784</strain>
    </source>
</reference>
<feature type="region of interest" description="Disordered" evidence="1">
    <location>
        <begin position="1"/>
        <end position="117"/>
    </location>
</feature>
<reference evidence="2" key="1">
    <citation type="submission" date="2022-08" db="EMBL/GenBank/DDBJ databases">
        <authorList>
            <consortium name="DOE Joint Genome Institute"/>
            <person name="Min B."/>
            <person name="Sierra-Patev S."/>
            <person name="Naranjo-Ortiz M."/>
            <person name="Looney B."/>
            <person name="Konkel Z."/>
            <person name="Slot J.C."/>
            <person name="Sakamoto Y."/>
            <person name="Steenwyk J.L."/>
            <person name="Rokas A."/>
            <person name="Carro J."/>
            <person name="Camarero S."/>
            <person name="Ferreira P."/>
            <person name="Molpeceres G."/>
            <person name="Ruiz-duenas F.J."/>
            <person name="Serrano A."/>
            <person name="Henrissat B."/>
            <person name="Drula E."/>
            <person name="Hughes K.W."/>
            <person name="Mata J.L."/>
            <person name="Ishikawa N.K."/>
            <person name="Vargas-Isla R."/>
            <person name="Ushijima S."/>
            <person name="Smith C.A."/>
            <person name="Ahrendt S."/>
            <person name="Andreopoulos W."/>
            <person name="He G."/>
            <person name="LaButti K."/>
            <person name="Lipzen A."/>
            <person name="Ng V."/>
            <person name="Riley R."/>
            <person name="Sandor L."/>
            <person name="Barry K."/>
            <person name="Martinez A.T."/>
            <person name="Xiao Y."/>
            <person name="Gibbons J.G."/>
            <person name="Terashima K."/>
            <person name="Hibbett D.S."/>
            <person name="Grigoriev I.V."/>
        </authorList>
    </citation>
    <scope>NUCLEOTIDE SEQUENCE</scope>
    <source>
        <strain evidence="2">ET3784</strain>
    </source>
</reference>
<evidence type="ECO:0000256" key="1">
    <source>
        <dbReference type="SAM" id="MobiDB-lite"/>
    </source>
</evidence>